<dbReference type="GO" id="GO:0005829">
    <property type="term" value="C:cytosol"/>
    <property type="evidence" value="ECO:0007669"/>
    <property type="project" value="TreeGrafter"/>
</dbReference>
<gene>
    <name evidence="2" type="primary">thiDE</name>
    <name evidence="2" type="ORF">MCBB_1180</name>
</gene>
<dbReference type="GO" id="GO:0008902">
    <property type="term" value="F:hydroxymethylpyrimidine kinase activity"/>
    <property type="evidence" value="ECO:0007669"/>
    <property type="project" value="TreeGrafter"/>
</dbReference>
<proteinExistence type="predicted"/>
<dbReference type="Pfam" id="PF08543">
    <property type="entry name" value="Phos_pyr_kin"/>
    <property type="match status" value="1"/>
</dbReference>
<dbReference type="InterPro" id="IPR013749">
    <property type="entry name" value="PM/HMP-P_kinase-1"/>
</dbReference>
<evidence type="ECO:0000259" key="1">
    <source>
        <dbReference type="Pfam" id="PF08543"/>
    </source>
</evidence>
<dbReference type="GeneID" id="30412025"/>
<dbReference type="PANTHER" id="PTHR20858">
    <property type="entry name" value="PHOSPHOMETHYLPYRIMIDINE KINASE"/>
    <property type="match status" value="1"/>
</dbReference>
<dbReference type="InterPro" id="IPR004399">
    <property type="entry name" value="HMP/HMP-P_kinase_dom"/>
</dbReference>
<organism evidence="2 3">
    <name type="scientific">Methanobacterium congolense</name>
    <dbReference type="NCBI Taxonomy" id="118062"/>
    <lineage>
        <taxon>Archaea</taxon>
        <taxon>Methanobacteriati</taxon>
        <taxon>Methanobacteriota</taxon>
        <taxon>Methanomada group</taxon>
        <taxon>Methanobacteria</taxon>
        <taxon>Methanobacteriales</taxon>
        <taxon>Methanobacteriaceae</taxon>
        <taxon>Methanobacterium</taxon>
    </lineage>
</organism>
<dbReference type="GO" id="GO:0009228">
    <property type="term" value="P:thiamine biosynthetic process"/>
    <property type="evidence" value="ECO:0007669"/>
    <property type="project" value="InterPro"/>
</dbReference>
<dbReference type="RefSeq" id="WP_071906867.1">
    <property type="nucleotide sequence ID" value="NZ_LT607756.1"/>
</dbReference>
<reference evidence="2 3" key="1">
    <citation type="submission" date="2016-08" db="EMBL/GenBank/DDBJ databases">
        <authorList>
            <person name="Seilhamer J.J."/>
        </authorList>
    </citation>
    <scope>NUCLEOTIDE SEQUENCE [LARGE SCALE GENOMIC DNA]</scope>
    <source>
        <strain evidence="2">Buetzberg</strain>
    </source>
</reference>
<keyword evidence="2" id="KW-0808">Transferase</keyword>
<dbReference type="SUPFAM" id="SSF53613">
    <property type="entry name" value="Ribokinase-like"/>
    <property type="match status" value="1"/>
</dbReference>
<dbReference type="AlphaFoldDB" id="A0A1D3L2E5"/>
<keyword evidence="3" id="KW-1185">Reference proteome</keyword>
<dbReference type="EC" id="2.5.1.3" evidence="2"/>
<name>A0A1D3L2E5_9EURY</name>
<dbReference type="OrthoDB" id="43786at2157"/>
<dbReference type="CDD" id="cd01169">
    <property type="entry name" value="HMPP_kinase"/>
    <property type="match status" value="1"/>
</dbReference>
<dbReference type="GO" id="GO:0004789">
    <property type="term" value="F:thiamine-phosphate diphosphorylase activity"/>
    <property type="evidence" value="ECO:0007669"/>
    <property type="project" value="UniProtKB-EC"/>
</dbReference>
<feature type="domain" description="Pyridoxamine kinase/Phosphomethylpyrimidine kinase" evidence="1">
    <location>
        <begin position="14"/>
        <end position="241"/>
    </location>
</feature>
<dbReference type="PATRIC" id="fig|129848.4.peg.1192"/>
<dbReference type="EMBL" id="LT607756">
    <property type="protein sequence ID" value="SCG85738.1"/>
    <property type="molecule type" value="Genomic_DNA"/>
</dbReference>
<evidence type="ECO:0000313" key="3">
    <source>
        <dbReference type="Proteomes" id="UP000094707"/>
    </source>
</evidence>
<evidence type="ECO:0000313" key="2">
    <source>
        <dbReference type="EMBL" id="SCG85738.1"/>
    </source>
</evidence>
<dbReference type="InterPro" id="IPR029056">
    <property type="entry name" value="Ribokinase-like"/>
</dbReference>
<dbReference type="Gene3D" id="3.40.1190.20">
    <property type="match status" value="1"/>
</dbReference>
<dbReference type="NCBIfam" id="TIGR00097">
    <property type="entry name" value="HMP-P_kinase"/>
    <property type="match status" value="1"/>
</dbReference>
<protein>
    <submittedName>
        <fullName evidence="2">Thiamine biosynthesis bifunctional protein ThiED</fullName>
        <ecNumber evidence="2">2.5.1.3</ecNumber>
    </submittedName>
</protein>
<sequence length="258" mass="27614">MDKRTIAMTIAGFDPSGGAGVLNDVKTFESLGVYGTAVVTSLTAQNIHEVTGVLPVDVGFIEKQMDTVLQSEDIKYAKTGMLYSQEIVKAVASRVEEHELKLVVDPVMVAGSGGFLSKKGLAESIKKYLLPLSVLTTPNIHEAETLSGIKIENEGDAIEAALEIGKHCDVVVTGGHLKGSDIFYNGSIHVFEGELMESNNTHGSGCTYSSAVTAMLSKGCDIESSIKFAGNFVKESIKYGTRGTLNQMWKFDDPLDSI</sequence>
<dbReference type="PANTHER" id="PTHR20858:SF17">
    <property type="entry name" value="HYDROXYMETHYLPYRIMIDINE_PHOSPHOMETHYLPYRIMIDINE KINASE THI20-RELATED"/>
    <property type="match status" value="1"/>
</dbReference>
<dbReference type="KEGG" id="mcub:MCBB_1180"/>
<dbReference type="Proteomes" id="UP000094707">
    <property type="component" value="Chromosome I"/>
</dbReference>
<dbReference type="STRING" id="118062.MCBB_1180"/>
<dbReference type="GO" id="GO:0008972">
    <property type="term" value="F:phosphomethylpyrimidine kinase activity"/>
    <property type="evidence" value="ECO:0007669"/>
    <property type="project" value="InterPro"/>
</dbReference>
<accession>A0A1D3L2E5</accession>